<accession>A0A7D6CQQ6</accession>
<evidence type="ECO:0000313" key="2">
    <source>
        <dbReference type="EMBL" id="QLK25750.1"/>
    </source>
</evidence>
<keyword evidence="2" id="KW-0378">Hydrolase</keyword>
<dbReference type="AlphaFoldDB" id="A0A7D6CQQ6"/>
<reference evidence="2 3" key="1">
    <citation type="submission" date="2020-07" db="EMBL/GenBank/DDBJ databases">
        <title>Natrinema (YPL30) sp. nov. and Haloterrigena xxxxxx (YPL8) sp. nov., isolated from a salt mine.</title>
        <authorList>
            <person name="Cui H."/>
        </authorList>
    </citation>
    <scope>NUCLEOTIDE SEQUENCE [LARGE SCALE GENOMIC DNA]</scope>
    <source>
        <strain evidence="2 3">YPL13</strain>
    </source>
</reference>
<keyword evidence="2" id="KW-0255">Endonuclease</keyword>
<protein>
    <submittedName>
        <fullName evidence="2">HNH endonuclease</fullName>
    </submittedName>
</protein>
<dbReference type="GO" id="GO:0004519">
    <property type="term" value="F:endonuclease activity"/>
    <property type="evidence" value="ECO:0007669"/>
    <property type="project" value="UniProtKB-KW"/>
</dbReference>
<dbReference type="Gene3D" id="1.10.30.50">
    <property type="match status" value="1"/>
</dbReference>
<sequence>MSGKSNKSHVRYRSRDNYLCQNCWRKGGHRGPKRLTVYHIVPKEQPEGTCWLTNLTTLCMKYHGAAHRS</sequence>
<keyword evidence="3" id="KW-1185">Reference proteome</keyword>
<dbReference type="RefSeq" id="WP_180840934.1">
    <property type="nucleotide sequence ID" value="NZ_CP059154.1"/>
</dbReference>
<dbReference type="Pfam" id="PF01844">
    <property type="entry name" value="HNH"/>
    <property type="match status" value="1"/>
</dbReference>
<dbReference type="Proteomes" id="UP000510869">
    <property type="component" value="Chromosome"/>
</dbReference>
<name>A0A7D6CQQ6_9EURY</name>
<gene>
    <name evidence="2" type="ORF">HYG81_16975</name>
</gene>
<dbReference type="InterPro" id="IPR002711">
    <property type="entry name" value="HNH"/>
</dbReference>
<dbReference type="OrthoDB" id="11472at2157"/>
<dbReference type="EMBL" id="CP059154">
    <property type="protein sequence ID" value="QLK25750.1"/>
    <property type="molecule type" value="Genomic_DNA"/>
</dbReference>
<dbReference type="GeneID" id="300987131"/>
<proteinExistence type="predicted"/>
<dbReference type="GO" id="GO:0003676">
    <property type="term" value="F:nucleic acid binding"/>
    <property type="evidence" value="ECO:0007669"/>
    <property type="project" value="InterPro"/>
</dbReference>
<dbReference type="GO" id="GO:0008270">
    <property type="term" value="F:zinc ion binding"/>
    <property type="evidence" value="ECO:0007669"/>
    <property type="project" value="InterPro"/>
</dbReference>
<feature type="domain" description="HNH" evidence="1">
    <location>
        <begin position="20"/>
        <end position="67"/>
    </location>
</feature>
<evidence type="ECO:0000313" key="3">
    <source>
        <dbReference type="Proteomes" id="UP000510869"/>
    </source>
</evidence>
<evidence type="ECO:0000259" key="1">
    <source>
        <dbReference type="Pfam" id="PF01844"/>
    </source>
</evidence>
<organism evidence="2 3">
    <name type="scientific">Natrinema zhouii</name>
    <dbReference type="NCBI Taxonomy" id="1710539"/>
    <lineage>
        <taxon>Archaea</taxon>
        <taxon>Methanobacteriati</taxon>
        <taxon>Methanobacteriota</taxon>
        <taxon>Stenosarchaea group</taxon>
        <taxon>Halobacteria</taxon>
        <taxon>Halobacteriales</taxon>
        <taxon>Natrialbaceae</taxon>
        <taxon>Natrinema</taxon>
    </lineage>
</organism>
<keyword evidence="2" id="KW-0540">Nuclease</keyword>